<feature type="domain" description="Rhodanese" evidence="12">
    <location>
        <begin position="195"/>
        <end position="306"/>
    </location>
</feature>
<protein>
    <recommendedName>
        <fullName evidence="9 10">M-phase inducer phosphatase</fullName>
        <ecNumber evidence="2 10">3.1.3.48</ecNumber>
    </recommendedName>
</protein>
<evidence type="ECO:0000256" key="1">
    <source>
        <dbReference type="ARBA" id="ARBA00011065"/>
    </source>
</evidence>
<dbReference type="GO" id="GO:0004725">
    <property type="term" value="F:protein tyrosine phosphatase activity"/>
    <property type="evidence" value="ECO:0000318"/>
    <property type="project" value="GO_Central"/>
</dbReference>
<keyword evidence="6 10" id="KW-0904">Protein phosphatase</keyword>
<dbReference type="HOGENOM" id="CLU_582624_0_0_1"/>
<dbReference type="InterPro" id="IPR000751">
    <property type="entry name" value="MPI_Phosphatase"/>
</dbReference>
<evidence type="ECO:0000256" key="6">
    <source>
        <dbReference type="ARBA" id="ARBA00022912"/>
    </source>
</evidence>
<dbReference type="SUPFAM" id="SSF52821">
    <property type="entry name" value="Rhodanese/Cell cycle control phosphatase"/>
    <property type="match status" value="1"/>
</dbReference>
<dbReference type="EMBL" id="AE016815">
    <property type="protein sequence ID" value="AAS50857.2"/>
    <property type="molecule type" value="Genomic_DNA"/>
</dbReference>
<proteinExistence type="inferred from homology"/>
<dbReference type="InterPro" id="IPR036873">
    <property type="entry name" value="Rhodanese-like_dom_sf"/>
</dbReference>
<dbReference type="CDD" id="cd01530">
    <property type="entry name" value="Cdc25"/>
    <property type="match status" value="1"/>
</dbReference>
<dbReference type="InterPro" id="IPR001763">
    <property type="entry name" value="Rhodanese-like_dom"/>
</dbReference>
<keyword evidence="7 10" id="KW-0131">Cell cycle</keyword>
<keyword evidence="3 10" id="KW-0132">Cell division</keyword>
<reference evidence="13 14" key="1">
    <citation type="journal article" date="2004" name="Science">
        <title>The Ashbya gossypii genome as a tool for mapping the ancient Saccharomyces cerevisiae genome.</title>
        <authorList>
            <person name="Dietrich F.S."/>
            <person name="Voegeli S."/>
            <person name="Brachat S."/>
            <person name="Lerch A."/>
            <person name="Gates K."/>
            <person name="Steiner S."/>
            <person name="Mohr C."/>
            <person name="Pohlmann R."/>
            <person name="Luedi P."/>
            <person name="Choi S."/>
            <person name="Wing R.A."/>
            <person name="Flavier A."/>
            <person name="Gaffney T.D."/>
            <person name="Philippsen P."/>
        </authorList>
    </citation>
    <scope>NUCLEOTIDE SEQUENCE [LARGE SCALE GENOMIC DNA]</scope>
    <source>
        <strain evidence="14">ATCC 10895 / CBS 109.51 / FGSC 9923 / NRRL Y-1056</strain>
    </source>
</reference>
<evidence type="ECO:0000256" key="3">
    <source>
        <dbReference type="ARBA" id="ARBA00022618"/>
    </source>
</evidence>
<dbReference type="PANTHER" id="PTHR10828:SF17">
    <property type="entry name" value="PROTEIN-TYROSINE-PHOSPHATASE"/>
    <property type="match status" value="1"/>
</dbReference>
<dbReference type="FunCoup" id="Q75DE0">
    <property type="interactions" value="281"/>
</dbReference>
<dbReference type="GO" id="GO:0000086">
    <property type="term" value="P:G2/M transition of mitotic cell cycle"/>
    <property type="evidence" value="ECO:0000318"/>
    <property type="project" value="GO_Central"/>
</dbReference>
<dbReference type="PRINTS" id="PR00716">
    <property type="entry name" value="MPIPHPHTASE"/>
</dbReference>
<comment type="function">
    <text evidence="10">Tyrosine protein phosphatase which functions as a dosage-dependent inducer of mitotic progression.</text>
</comment>
<evidence type="ECO:0000256" key="7">
    <source>
        <dbReference type="ARBA" id="ARBA00023306"/>
    </source>
</evidence>
<gene>
    <name evidence="13" type="ORF">AGOS_ABR087C</name>
</gene>
<dbReference type="OrthoDB" id="26523at2759"/>
<dbReference type="Proteomes" id="UP000000591">
    <property type="component" value="Chromosome II"/>
</dbReference>
<dbReference type="GO" id="GO:0010971">
    <property type="term" value="P:positive regulation of G2/M transition of mitotic cell cycle"/>
    <property type="evidence" value="ECO:0000318"/>
    <property type="project" value="GO_Central"/>
</dbReference>
<sequence length="468" mass="51630">MQEAGDSKGRRSSFHGGSSSFLKNLNSLLKLKKSPGRPAEGAEPANEPHLGDNAKERDRGLCTRPPGPVSRCSTGTVYRSPSHRRQGSSASAKREFKPSHATAVQHASHCCNCMLRGMQPPADSPAERGVTRGEAFANPVCSRGLESKSVPPYVYDSRLPASAIPWHTKDSSTDQLPRISVDVLAAILDGKFSSHYSEVYIIDCRFEYEFQAGHIKNAINVSSRRELEAEFIQKRIQRCSADPGRPPLLVFHCEYSSYRGPIIAAHLRNYDRILNHGQYPRLHYPDIVVLEGGFKSFIEAFPGFCQGHYVGMDSYVNHELELARFKRDSKTILTRQNSQHIFQEQGQEGGHGLAGRAYQPDPVATLLPTRRPSFSFDAPPQSPSLVIGGNSGSSACSCSSSTRSVLTGKMLLMHDLTTDVKACDKDDQDDQFSFDLGDELAITVEDLFSSPVGRRLFPEIVKEEDNDS</sequence>
<evidence type="ECO:0000259" key="12">
    <source>
        <dbReference type="PROSITE" id="PS50206"/>
    </source>
</evidence>
<keyword evidence="14" id="KW-1185">Reference proteome</keyword>
<feature type="region of interest" description="Disordered" evidence="11">
    <location>
        <begin position="1"/>
        <end position="98"/>
    </location>
</feature>
<reference evidence="14" key="2">
    <citation type="journal article" date="2013" name="G3 (Bethesda)">
        <title>Genomes of Ashbya fungi isolated from insects reveal four mating-type loci, numerous translocations, lack of transposons, and distinct gene duplications.</title>
        <authorList>
            <person name="Dietrich F.S."/>
            <person name="Voegeli S."/>
            <person name="Kuo S."/>
            <person name="Philippsen P."/>
        </authorList>
    </citation>
    <scope>GENOME REANNOTATION</scope>
    <source>
        <strain evidence="14">ATCC 10895 / CBS 109.51 / FGSC 9923 / NRRL Y-1056</strain>
    </source>
</reference>
<feature type="compositionally biased region" description="Basic and acidic residues" evidence="11">
    <location>
        <begin position="49"/>
        <end position="61"/>
    </location>
</feature>
<evidence type="ECO:0000256" key="11">
    <source>
        <dbReference type="SAM" id="MobiDB-lite"/>
    </source>
</evidence>
<organism evidence="13 14">
    <name type="scientific">Eremothecium gossypii (strain ATCC 10895 / CBS 109.51 / FGSC 9923 / NRRL Y-1056)</name>
    <name type="common">Yeast</name>
    <name type="synonym">Ashbya gossypii</name>
    <dbReference type="NCBI Taxonomy" id="284811"/>
    <lineage>
        <taxon>Eukaryota</taxon>
        <taxon>Fungi</taxon>
        <taxon>Dikarya</taxon>
        <taxon>Ascomycota</taxon>
        <taxon>Saccharomycotina</taxon>
        <taxon>Saccharomycetes</taxon>
        <taxon>Saccharomycetales</taxon>
        <taxon>Saccharomycetaceae</taxon>
        <taxon>Eremothecium</taxon>
    </lineage>
</organism>
<dbReference type="GO" id="GO:0110032">
    <property type="term" value="P:positive regulation of G2/MI transition of meiotic cell cycle"/>
    <property type="evidence" value="ECO:0000318"/>
    <property type="project" value="GO_Central"/>
</dbReference>
<comment type="catalytic activity">
    <reaction evidence="8 10">
        <text>O-phospho-L-tyrosyl-[protein] + H2O = L-tyrosyl-[protein] + phosphate</text>
        <dbReference type="Rhea" id="RHEA:10684"/>
        <dbReference type="Rhea" id="RHEA-COMP:10136"/>
        <dbReference type="Rhea" id="RHEA-COMP:20101"/>
        <dbReference type="ChEBI" id="CHEBI:15377"/>
        <dbReference type="ChEBI" id="CHEBI:43474"/>
        <dbReference type="ChEBI" id="CHEBI:46858"/>
        <dbReference type="ChEBI" id="CHEBI:61978"/>
        <dbReference type="EC" id="3.1.3.48"/>
    </reaction>
</comment>
<evidence type="ECO:0000256" key="10">
    <source>
        <dbReference type="RuleBase" id="RU368028"/>
    </source>
</evidence>
<dbReference type="Gene3D" id="3.40.250.10">
    <property type="entry name" value="Rhodanese-like domain"/>
    <property type="match status" value="1"/>
</dbReference>
<evidence type="ECO:0000313" key="13">
    <source>
        <dbReference type="EMBL" id="AAS50857.2"/>
    </source>
</evidence>
<dbReference type="AlphaFoldDB" id="Q75DE0"/>
<dbReference type="KEGG" id="ago:AGOS_ABR087C"/>
<dbReference type="GeneID" id="4619137"/>
<dbReference type="SMART" id="SM00450">
    <property type="entry name" value="RHOD"/>
    <property type="match status" value="1"/>
</dbReference>
<dbReference type="STRING" id="284811.Q75DE0"/>
<feature type="compositionally biased region" description="Low complexity" evidence="11">
    <location>
        <begin position="14"/>
        <end position="29"/>
    </location>
</feature>
<evidence type="ECO:0000313" key="14">
    <source>
        <dbReference type="Proteomes" id="UP000000591"/>
    </source>
</evidence>
<dbReference type="Pfam" id="PF00581">
    <property type="entry name" value="Rhodanese"/>
    <property type="match status" value="1"/>
</dbReference>
<evidence type="ECO:0000256" key="2">
    <source>
        <dbReference type="ARBA" id="ARBA00013064"/>
    </source>
</evidence>
<dbReference type="InParanoid" id="Q75DE0"/>
<dbReference type="GO" id="GO:0005737">
    <property type="term" value="C:cytoplasm"/>
    <property type="evidence" value="ECO:0000318"/>
    <property type="project" value="GO_Central"/>
</dbReference>
<comment type="similarity">
    <text evidence="1 10">Belongs to the MPI phosphatase family.</text>
</comment>
<evidence type="ECO:0000256" key="4">
    <source>
        <dbReference type="ARBA" id="ARBA00022776"/>
    </source>
</evidence>
<keyword evidence="4 10" id="KW-0498">Mitosis</keyword>
<evidence type="ECO:0000256" key="5">
    <source>
        <dbReference type="ARBA" id="ARBA00022801"/>
    </source>
</evidence>
<dbReference type="OMA" id="QHASHCC"/>
<keyword evidence="5 10" id="KW-0378">Hydrolase</keyword>
<dbReference type="GO" id="GO:0005634">
    <property type="term" value="C:nucleus"/>
    <property type="evidence" value="ECO:0000318"/>
    <property type="project" value="GO_Central"/>
</dbReference>
<dbReference type="FunFam" id="3.40.250.10:FF:000021">
    <property type="entry name" value="M-phase inducer phosphatase cdc-25.2"/>
    <property type="match status" value="1"/>
</dbReference>
<accession>Q75DE0</accession>
<evidence type="ECO:0000256" key="9">
    <source>
        <dbReference type="ARBA" id="ARBA00067190"/>
    </source>
</evidence>
<dbReference type="eggNOG" id="KOG3772">
    <property type="taxonomic scope" value="Eukaryota"/>
</dbReference>
<name>Q75DE0_EREGS</name>
<dbReference type="EC" id="3.1.3.48" evidence="2 10"/>
<evidence type="ECO:0000256" key="8">
    <source>
        <dbReference type="ARBA" id="ARBA00051722"/>
    </source>
</evidence>
<dbReference type="PANTHER" id="PTHR10828">
    <property type="entry name" value="M-PHASE INDUCER PHOSPHATASE DUAL SPECIFICITY PHOSPHATASE CDC25"/>
    <property type="match status" value="1"/>
</dbReference>
<dbReference type="RefSeq" id="NP_983033.2">
    <property type="nucleotide sequence ID" value="NM_208386.2"/>
</dbReference>
<dbReference type="PROSITE" id="PS50206">
    <property type="entry name" value="RHODANESE_3"/>
    <property type="match status" value="1"/>
</dbReference>
<dbReference type="GO" id="GO:0051301">
    <property type="term" value="P:cell division"/>
    <property type="evidence" value="ECO:0007669"/>
    <property type="project" value="UniProtKB-UniRule"/>
</dbReference>